<keyword evidence="1" id="KW-0472">Membrane</keyword>
<accession>A0A6J6MQS6</accession>
<sequence length="236" mass="26200">MQKLFIDKWRWRIALFVGANFIGAAISPRLAGPFAFAMGLFLVIRILKIKPVQEFKNFKSSRVVTRTKSIIDAEIVDLKERIAFYSTYKEQPVDASSDSGIVLQADEYAIAIASEVGLIESRSSGGVAEPNLIDEGRFLVTDKRGVFIGNNETREFVWSKLVSHQAEPLASAMVLYLSLSNRQKVSGIGMDAKSIKDVQQRIEFAVAVGLEREAQFLDKLKTQIAALEVEKTTAPD</sequence>
<dbReference type="EMBL" id="CAEZWU010000154">
    <property type="protein sequence ID" value="CAB4674753.1"/>
    <property type="molecule type" value="Genomic_DNA"/>
</dbReference>
<keyword evidence="1" id="KW-0812">Transmembrane</keyword>
<reference evidence="2" key="1">
    <citation type="submission" date="2020-05" db="EMBL/GenBank/DDBJ databases">
        <authorList>
            <person name="Chiriac C."/>
            <person name="Salcher M."/>
            <person name="Ghai R."/>
            <person name="Kavagutti S V."/>
        </authorList>
    </citation>
    <scope>NUCLEOTIDE SEQUENCE</scope>
</reference>
<keyword evidence="1" id="KW-1133">Transmembrane helix</keyword>
<gene>
    <name evidence="2" type="ORF">UFOPK2292_01003</name>
</gene>
<evidence type="ECO:0000256" key="1">
    <source>
        <dbReference type="SAM" id="Phobius"/>
    </source>
</evidence>
<proteinExistence type="predicted"/>
<protein>
    <submittedName>
        <fullName evidence="2">Unannotated protein</fullName>
    </submittedName>
</protein>
<evidence type="ECO:0000313" key="2">
    <source>
        <dbReference type="EMBL" id="CAB4674753.1"/>
    </source>
</evidence>
<feature type="transmembrane region" description="Helical" evidence="1">
    <location>
        <begin position="9"/>
        <end position="26"/>
    </location>
</feature>
<organism evidence="2">
    <name type="scientific">freshwater metagenome</name>
    <dbReference type="NCBI Taxonomy" id="449393"/>
    <lineage>
        <taxon>unclassified sequences</taxon>
        <taxon>metagenomes</taxon>
        <taxon>ecological metagenomes</taxon>
    </lineage>
</organism>
<dbReference type="AlphaFoldDB" id="A0A6J6MQS6"/>
<name>A0A6J6MQS6_9ZZZZ</name>